<evidence type="ECO:0000313" key="2">
    <source>
        <dbReference type="EMBL" id="OGJ05733.1"/>
    </source>
</evidence>
<protein>
    <submittedName>
        <fullName evidence="2">Uncharacterized protein</fullName>
    </submittedName>
</protein>
<feature type="region of interest" description="Disordered" evidence="1">
    <location>
        <begin position="325"/>
        <end position="344"/>
    </location>
</feature>
<organism evidence="2 3">
    <name type="scientific">Candidatus Nomurabacteria bacterium RIFOXYA1_FULL_35_17</name>
    <dbReference type="NCBI Taxonomy" id="1801798"/>
    <lineage>
        <taxon>Bacteria</taxon>
        <taxon>Candidatus Nomuraibacteriota</taxon>
    </lineage>
</organism>
<accession>A0A1F6YH78</accession>
<comment type="caution">
    <text evidence="2">The sequence shown here is derived from an EMBL/GenBank/DDBJ whole genome shotgun (WGS) entry which is preliminary data.</text>
</comment>
<evidence type="ECO:0000256" key="1">
    <source>
        <dbReference type="SAM" id="MobiDB-lite"/>
    </source>
</evidence>
<sequence>MDPKELQEKIALYFSKLPPDAQEVFSSMKWLETLQTISLKYNLNQKQQETLSTETTLVLLGIIHLVEYEENLTNELGLERDPSERMLVEIQDSILKNIRPQLIQAFDANQKVEIEETQNIEQGLDKRFTELPKEIKDIIEKSNYKITLYNIAKRYNLNVVQMGDLEKNVTNLINGSINPNNFQDFIEKDIKLSPEVITKLINDLNEKIFLKIRESLKLINTPTEKTPEKVNDSQILNSAGIEIVPEKLELPITEKLPEKREEILKKIENPDAVHPVRSMSPQGDSSTLVLERAASNGVHPILVQKLSSSMQTPMVKTEHTLNNLTPSSTPKIAPKIDPYREIPE</sequence>
<proteinExistence type="predicted"/>
<name>A0A1F6YH78_9BACT</name>
<dbReference type="Proteomes" id="UP000179274">
    <property type="component" value="Unassembled WGS sequence"/>
</dbReference>
<evidence type="ECO:0000313" key="3">
    <source>
        <dbReference type="Proteomes" id="UP000179274"/>
    </source>
</evidence>
<dbReference type="AlphaFoldDB" id="A0A1F6YH78"/>
<gene>
    <name evidence="2" type="ORF">A2192_02180</name>
</gene>
<reference evidence="2 3" key="1">
    <citation type="journal article" date="2016" name="Nat. Commun.">
        <title>Thousands of microbial genomes shed light on interconnected biogeochemical processes in an aquifer system.</title>
        <authorList>
            <person name="Anantharaman K."/>
            <person name="Brown C.T."/>
            <person name="Hug L.A."/>
            <person name="Sharon I."/>
            <person name="Castelle C.J."/>
            <person name="Probst A.J."/>
            <person name="Thomas B.C."/>
            <person name="Singh A."/>
            <person name="Wilkins M.J."/>
            <person name="Karaoz U."/>
            <person name="Brodie E.L."/>
            <person name="Williams K.H."/>
            <person name="Hubbard S.S."/>
            <person name="Banfield J.F."/>
        </authorList>
    </citation>
    <scope>NUCLEOTIDE SEQUENCE [LARGE SCALE GENOMIC DNA]</scope>
</reference>
<dbReference type="EMBL" id="MFVW01000034">
    <property type="protein sequence ID" value="OGJ05733.1"/>
    <property type="molecule type" value="Genomic_DNA"/>
</dbReference>